<dbReference type="PANTHER" id="PTHR35936">
    <property type="entry name" value="MEMBRANE-BOUND LYTIC MUREIN TRANSGLYCOSYLASE F"/>
    <property type="match status" value="1"/>
</dbReference>
<dbReference type="SUPFAM" id="SSF53850">
    <property type="entry name" value="Periplasmic binding protein-like II"/>
    <property type="match status" value="2"/>
</dbReference>
<keyword evidence="1" id="KW-0732">Signal</keyword>
<dbReference type="InterPro" id="IPR001638">
    <property type="entry name" value="Solute-binding_3/MltF_N"/>
</dbReference>
<protein>
    <recommendedName>
        <fullName evidence="2">Solute-binding protein family 3/N-terminal domain-containing protein</fullName>
    </recommendedName>
</protein>
<dbReference type="PANTHER" id="PTHR35936:SF17">
    <property type="entry name" value="ARGININE-BINDING EXTRACELLULAR PROTEIN ARTP"/>
    <property type="match status" value="1"/>
</dbReference>
<reference evidence="3 4" key="1">
    <citation type="submission" date="2016-07" db="EMBL/GenBank/DDBJ databases">
        <authorList>
            <person name="Lefevre C.T."/>
        </authorList>
    </citation>
    <scope>NUCLEOTIDE SEQUENCE [LARGE SCALE GENOMIC DNA]</scope>
    <source>
        <strain evidence="3">PR1</strain>
    </source>
</reference>
<evidence type="ECO:0000313" key="3">
    <source>
        <dbReference type="EMBL" id="SCA55139.1"/>
    </source>
</evidence>
<feature type="domain" description="Solute-binding protein family 3/N-terminal" evidence="2">
    <location>
        <begin position="295"/>
        <end position="516"/>
    </location>
</feature>
<proteinExistence type="predicted"/>
<dbReference type="OrthoDB" id="6192933at2"/>
<dbReference type="EMBL" id="FLYE01000001">
    <property type="protein sequence ID" value="SCA55139.1"/>
    <property type="molecule type" value="Genomic_DNA"/>
</dbReference>
<keyword evidence="4" id="KW-1185">Reference proteome</keyword>
<organism evidence="3 4">
    <name type="scientific">Candidatus Terasakiella magnetica</name>
    <dbReference type="NCBI Taxonomy" id="1867952"/>
    <lineage>
        <taxon>Bacteria</taxon>
        <taxon>Pseudomonadati</taxon>
        <taxon>Pseudomonadota</taxon>
        <taxon>Alphaproteobacteria</taxon>
        <taxon>Rhodospirillales</taxon>
        <taxon>Terasakiellaceae</taxon>
        <taxon>Terasakiella</taxon>
    </lineage>
</organism>
<name>A0A1C3RCY8_9PROT</name>
<dbReference type="SMART" id="SM00062">
    <property type="entry name" value="PBPb"/>
    <property type="match status" value="2"/>
</dbReference>
<gene>
    <name evidence="3" type="ORF">MTBPR1_10386</name>
</gene>
<dbReference type="Pfam" id="PF00497">
    <property type="entry name" value="SBP_bac_3"/>
    <property type="match status" value="2"/>
</dbReference>
<dbReference type="CDD" id="cd01007">
    <property type="entry name" value="PBP2_BvgS_HisK_like"/>
    <property type="match status" value="1"/>
</dbReference>
<evidence type="ECO:0000256" key="1">
    <source>
        <dbReference type="ARBA" id="ARBA00022729"/>
    </source>
</evidence>
<accession>A0A1C3RCY8</accession>
<sequence length="518" mass="59174">MLSHISRNYKIRFTAVFVFISLFLFSALVAAEDIQLTAEERDYLRKHSVFTTSNQIDWPPYDFSLRSKPVGYSIDYMEIVAGKLSIKLEHISGTWDELIERFCNGEIQIFHSIDRSEKIRKCANISTRFATDTVQYLTRKEFRNINRVEDVYGTTVSSVKGWEQNESYKKHPGQFKLLEYDTFDQAVEAVNLGVADFTVNYGNSLRYLILKNGYVNLKVQGFWKQEGGVQTDIFIGTPKSDPILAGIIQKAINAVSPQKTQKLQTKWFGGASANAESSPLRLTQSEKQFLNAKQNITYCVSPNWKPIEYLDDEGQHAGMTRDYLDFLRTNLAIDFKVIKTASREEKTQFLQEKRCDMAFVTTPMGANKTSLLHTTPYTSLPSVMVNKLGSSFVTKGMSEFLDKKIAVLKGSALIESFKKKYPNFSPVEVQTIDDGLKRIEEGELYGFIEYLPRLSLYMENIADRNLKIAGRIFEPVDMRVAIQKDQKTLHLILQKSLDVISSDEKDRVLQKWSAITVE</sequence>
<evidence type="ECO:0000259" key="2">
    <source>
        <dbReference type="SMART" id="SM00062"/>
    </source>
</evidence>
<dbReference type="STRING" id="1867952.MTBPR1_10386"/>
<evidence type="ECO:0000313" key="4">
    <source>
        <dbReference type="Proteomes" id="UP000231658"/>
    </source>
</evidence>
<feature type="domain" description="Solute-binding protein family 3/N-terminal" evidence="2">
    <location>
        <begin position="49"/>
        <end position="271"/>
    </location>
</feature>
<dbReference type="Gene3D" id="3.40.190.10">
    <property type="entry name" value="Periplasmic binding protein-like II"/>
    <property type="match status" value="4"/>
</dbReference>
<dbReference type="AlphaFoldDB" id="A0A1C3RCY8"/>
<dbReference type="RefSeq" id="WP_069185844.1">
    <property type="nucleotide sequence ID" value="NZ_FLYE01000001.1"/>
</dbReference>
<dbReference type="Proteomes" id="UP000231658">
    <property type="component" value="Unassembled WGS sequence"/>
</dbReference>